<name>A0A176ZYS2_9PEZI</name>
<dbReference type="VEuPathDB" id="FungiDB:GMDG_05971"/>
<proteinExistence type="predicted"/>
<sequence>MPRPSENRLVLPVSFALLENIKIYFEENLANDALDLLQHLVISGKRTTAPPGSRPNSVIPPPSYLDLISTLSIHPRHTTYTKSRDDHQAALNALGYLQLLPALVSVKDSRVGQAFRFEEGRSAEIQRWERGTKRKARVALEGSEAVAFDDDVIDHPIARDSIWTQAKDFWHVVGWAVNCAVWHRRRWEYWQLWLEFMILVMERDLEERIALRDAGEEGEGGRPEESILGRFLLLNEGGESRQVWKRAAKAIFADGSERAMNEFPLVWREETKVPKDDDMEMYKAPSIYRDVEDPSKDWLSRTGPGVRDLRIRLITLLLHISHQTLSTSLSPSSLSDLLASHITHLPYPIYTSLLRASPLDTLPLSSLSTLTQTIASWLIDHAAPANPGPDDAPTQDTLAMCFLPFAANTSSLEDNARLSWAVEILQRMYFDAHRDESPTRAFVKAAEAGIAARAKRVRDAKVRTGVKGEEDEMFRQQMLESSWRMRMLIGAVEEKMVRRKKRAEKGGGGEGVKVKVEVVDKNEEVARAKMISDLEADWDTLD</sequence>
<dbReference type="eggNOG" id="ENOG502S1YP">
    <property type="taxonomic scope" value="Eukaryota"/>
</dbReference>
<reference evidence="1" key="1">
    <citation type="submission" date="2016-03" db="EMBL/GenBank/DDBJ databases">
        <title>Updated assembly of Pseudogymnoascus destructans, the fungus causing white-nose syndrome of bats.</title>
        <authorList>
            <person name="Palmer J.M."/>
            <person name="Drees K.P."/>
            <person name="Foster J.T."/>
            <person name="Lindner D.L."/>
        </authorList>
    </citation>
    <scope>NUCLEOTIDE SEQUENCE [LARGE SCALE GENOMIC DNA]</scope>
    <source>
        <strain evidence="1">20631-21</strain>
    </source>
</reference>
<dbReference type="RefSeq" id="XP_024320470.1">
    <property type="nucleotide sequence ID" value="XM_024472021.1"/>
</dbReference>
<dbReference type="OrthoDB" id="5411773at2759"/>
<accession>A0A176ZYS2</accession>
<protein>
    <submittedName>
        <fullName evidence="1">Uncharacterized protein</fullName>
    </submittedName>
</protein>
<dbReference type="EMBL" id="KV441411">
    <property type="protein sequence ID" value="OAF55169.1"/>
    <property type="molecule type" value="Genomic_DNA"/>
</dbReference>
<dbReference type="Proteomes" id="UP000077154">
    <property type="component" value="Unassembled WGS sequence"/>
</dbReference>
<organism evidence="1">
    <name type="scientific">Pseudogymnoascus destructans</name>
    <dbReference type="NCBI Taxonomy" id="655981"/>
    <lineage>
        <taxon>Eukaryota</taxon>
        <taxon>Fungi</taxon>
        <taxon>Dikarya</taxon>
        <taxon>Ascomycota</taxon>
        <taxon>Pezizomycotina</taxon>
        <taxon>Leotiomycetes</taxon>
        <taxon>Thelebolales</taxon>
        <taxon>Thelebolaceae</taxon>
        <taxon>Pseudogymnoascus</taxon>
    </lineage>
</organism>
<dbReference type="AlphaFoldDB" id="A0A176ZYS2"/>
<evidence type="ECO:0000313" key="1">
    <source>
        <dbReference type="EMBL" id="OAF55169.1"/>
    </source>
</evidence>
<gene>
    <name evidence="1" type="ORF">VC83_08472</name>
</gene>
<dbReference type="GeneID" id="36291512"/>